<dbReference type="InterPro" id="IPR036890">
    <property type="entry name" value="HATPase_C_sf"/>
</dbReference>
<evidence type="ECO:0000256" key="16">
    <source>
        <dbReference type="SAM" id="Coils"/>
    </source>
</evidence>
<evidence type="ECO:0000256" key="12">
    <source>
        <dbReference type="ARBA" id="ARBA00023012"/>
    </source>
</evidence>
<evidence type="ECO:0000259" key="20">
    <source>
        <dbReference type="PROSITE" id="PS50112"/>
    </source>
</evidence>
<evidence type="ECO:0000256" key="3">
    <source>
        <dbReference type="ARBA" id="ARBA00006402"/>
    </source>
</evidence>
<dbReference type="SUPFAM" id="SSF55785">
    <property type="entry name" value="PYP-like sensor domain (PAS domain)"/>
    <property type="match status" value="2"/>
</dbReference>
<evidence type="ECO:0000256" key="13">
    <source>
        <dbReference type="ARBA" id="ARBA00023136"/>
    </source>
</evidence>
<keyword evidence="7 17" id="KW-0812">Transmembrane</keyword>
<dbReference type="NCBIfam" id="TIGR00229">
    <property type="entry name" value="sensory_box"/>
    <property type="match status" value="2"/>
</dbReference>
<evidence type="ECO:0000256" key="14">
    <source>
        <dbReference type="ARBA" id="ARBA00074306"/>
    </source>
</evidence>
<feature type="transmembrane region" description="Helical" evidence="17">
    <location>
        <begin position="94"/>
        <end position="115"/>
    </location>
</feature>
<dbReference type="GO" id="GO:0000155">
    <property type="term" value="F:phosphorelay sensor kinase activity"/>
    <property type="evidence" value="ECO:0007669"/>
    <property type="project" value="InterPro"/>
</dbReference>
<evidence type="ECO:0000256" key="2">
    <source>
        <dbReference type="ARBA" id="ARBA00004141"/>
    </source>
</evidence>
<keyword evidence="13 17" id="KW-0472">Membrane</keyword>
<protein>
    <recommendedName>
        <fullName evidence="14">Circadian input-output histidine kinase CikA</fullName>
        <ecNumber evidence="4">2.7.13.3</ecNumber>
    </recommendedName>
</protein>
<keyword evidence="5 15" id="KW-0597">Phosphoprotein</keyword>
<accession>A0A951U5W1</accession>
<feature type="transmembrane region" description="Helical" evidence="17">
    <location>
        <begin position="65"/>
        <end position="85"/>
    </location>
</feature>
<feature type="domain" description="PAS" evidence="20">
    <location>
        <begin position="439"/>
        <end position="510"/>
    </location>
</feature>
<evidence type="ECO:0000256" key="6">
    <source>
        <dbReference type="ARBA" id="ARBA00022679"/>
    </source>
</evidence>
<feature type="domain" description="PAC" evidence="21">
    <location>
        <begin position="513"/>
        <end position="565"/>
    </location>
</feature>
<evidence type="ECO:0000256" key="7">
    <source>
        <dbReference type="ARBA" id="ARBA00022692"/>
    </source>
</evidence>
<dbReference type="Pfam" id="PF02518">
    <property type="entry name" value="HATPase_c"/>
    <property type="match status" value="1"/>
</dbReference>
<dbReference type="Pfam" id="PF08447">
    <property type="entry name" value="PAS_3"/>
    <property type="match status" value="1"/>
</dbReference>
<feature type="transmembrane region" description="Helical" evidence="17">
    <location>
        <begin position="21"/>
        <end position="45"/>
    </location>
</feature>
<dbReference type="CDD" id="cd00130">
    <property type="entry name" value="PAS"/>
    <property type="match status" value="1"/>
</dbReference>
<keyword evidence="12" id="KW-0902">Two-component regulatory system</keyword>
<comment type="similarity">
    <text evidence="3">In the N-terminal section; belongs to the phytochrome family.</text>
</comment>
<evidence type="ECO:0000259" key="21">
    <source>
        <dbReference type="PROSITE" id="PS50113"/>
    </source>
</evidence>
<dbReference type="Proteomes" id="UP000707356">
    <property type="component" value="Unassembled WGS sequence"/>
</dbReference>
<feature type="modified residue" description="4-aspartylphosphate" evidence="15">
    <location>
        <position position="880"/>
    </location>
</feature>
<dbReference type="Gene3D" id="3.30.450.40">
    <property type="match status" value="1"/>
</dbReference>
<dbReference type="PROSITE" id="PS50110">
    <property type="entry name" value="RESPONSE_REGULATORY"/>
    <property type="match status" value="1"/>
</dbReference>
<dbReference type="CDD" id="cd16922">
    <property type="entry name" value="HATPase_EvgS-ArcB-TorS-like"/>
    <property type="match status" value="1"/>
</dbReference>
<comment type="subcellular location">
    <subcellularLocation>
        <location evidence="2">Membrane</location>
        <topology evidence="2">Multi-pass membrane protein</topology>
    </subcellularLocation>
</comment>
<dbReference type="PROSITE" id="PS50112">
    <property type="entry name" value="PAS"/>
    <property type="match status" value="1"/>
</dbReference>
<dbReference type="SMART" id="SM00387">
    <property type="entry name" value="HATPase_c"/>
    <property type="match status" value="1"/>
</dbReference>
<dbReference type="InterPro" id="IPR003594">
    <property type="entry name" value="HATPase_dom"/>
</dbReference>
<dbReference type="Gene3D" id="2.10.70.100">
    <property type="match status" value="1"/>
</dbReference>
<dbReference type="PRINTS" id="PR00344">
    <property type="entry name" value="BCTRLSENSOR"/>
</dbReference>
<dbReference type="PANTHER" id="PTHR43547">
    <property type="entry name" value="TWO-COMPONENT HISTIDINE KINASE"/>
    <property type="match status" value="1"/>
</dbReference>
<dbReference type="GO" id="GO:0016020">
    <property type="term" value="C:membrane"/>
    <property type="evidence" value="ECO:0007669"/>
    <property type="project" value="UniProtKB-SubCell"/>
</dbReference>
<evidence type="ECO:0000259" key="18">
    <source>
        <dbReference type="PROSITE" id="PS50109"/>
    </source>
</evidence>
<name>A0A951U5W1_9CYAN</name>
<dbReference type="EMBL" id="JAHHHV010000072">
    <property type="protein sequence ID" value="MBW4467025.1"/>
    <property type="molecule type" value="Genomic_DNA"/>
</dbReference>
<dbReference type="InterPro" id="IPR000014">
    <property type="entry name" value="PAS"/>
</dbReference>
<dbReference type="Gene3D" id="3.30.450.20">
    <property type="entry name" value="PAS domain"/>
    <property type="match status" value="2"/>
</dbReference>
<keyword evidence="9" id="KW-0418">Kinase</keyword>
<dbReference type="InterPro" id="IPR036097">
    <property type="entry name" value="HisK_dim/P_sf"/>
</dbReference>
<dbReference type="EC" id="2.7.13.3" evidence="4"/>
<evidence type="ECO:0000256" key="5">
    <source>
        <dbReference type="ARBA" id="ARBA00022553"/>
    </source>
</evidence>
<keyword evidence="11 17" id="KW-1133">Transmembrane helix</keyword>
<dbReference type="Gene3D" id="3.40.50.2300">
    <property type="match status" value="1"/>
</dbReference>
<dbReference type="InterPro" id="IPR035965">
    <property type="entry name" value="PAS-like_dom_sf"/>
</dbReference>
<feature type="coiled-coil region" evidence="16">
    <location>
        <begin position="116"/>
        <end position="143"/>
    </location>
</feature>
<gene>
    <name evidence="22" type="ORF">KME07_16495</name>
</gene>
<dbReference type="SUPFAM" id="SSF55874">
    <property type="entry name" value="ATPase domain of HSP90 chaperone/DNA topoisomerase II/histidine kinase"/>
    <property type="match status" value="1"/>
</dbReference>
<dbReference type="InterPro" id="IPR001610">
    <property type="entry name" value="PAC"/>
</dbReference>
<dbReference type="InterPro" id="IPR029016">
    <property type="entry name" value="GAF-like_dom_sf"/>
</dbReference>
<dbReference type="SMART" id="SM00448">
    <property type="entry name" value="REC"/>
    <property type="match status" value="1"/>
</dbReference>
<dbReference type="SMART" id="SM00086">
    <property type="entry name" value="PAC"/>
    <property type="match status" value="1"/>
</dbReference>
<dbReference type="PROSITE" id="PS50113">
    <property type="entry name" value="PAC"/>
    <property type="match status" value="1"/>
</dbReference>
<evidence type="ECO:0000256" key="8">
    <source>
        <dbReference type="ARBA" id="ARBA00022741"/>
    </source>
</evidence>
<evidence type="ECO:0000256" key="1">
    <source>
        <dbReference type="ARBA" id="ARBA00000085"/>
    </source>
</evidence>
<dbReference type="InterPro" id="IPR001789">
    <property type="entry name" value="Sig_transdc_resp-reg_receiver"/>
</dbReference>
<dbReference type="SUPFAM" id="SSF55781">
    <property type="entry name" value="GAF domain-like"/>
    <property type="match status" value="1"/>
</dbReference>
<dbReference type="AlphaFoldDB" id="A0A951U5W1"/>
<dbReference type="PANTHER" id="PTHR43547:SF2">
    <property type="entry name" value="HYBRID SIGNAL TRANSDUCTION HISTIDINE KINASE C"/>
    <property type="match status" value="1"/>
</dbReference>
<dbReference type="InterPro" id="IPR011006">
    <property type="entry name" value="CheY-like_superfamily"/>
</dbReference>
<feature type="domain" description="Response regulatory" evidence="19">
    <location>
        <begin position="831"/>
        <end position="947"/>
    </location>
</feature>
<evidence type="ECO:0000313" key="23">
    <source>
        <dbReference type="Proteomes" id="UP000707356"/>
    </source>
</evidence>
<dbReference type="InterPro" id="IPR000700">
    <property type="entry name" value="PAS-assoc_C"/>
</dbReference>
<dbReference type="CDD" id="cd00082">
    <property type="entry name" value="HisKA"/>
    <property type="match status" value="1"/>
</dbReference>
<dbReference type="Pfam" id="PF01590">
    <property type="entry name" value="GAF"/>
    <property type="match status" value="1"/>
</dbReference>
<dbReference type="CDD" id="cd17580">
    <property type="entry name" value="REC_2_DhkD-like"/>
    <property type="match status" value="1"/>
</dbReference>
<dbReference type="Pfam" id="PF00512">
    <property type="entry name" value="HisKA"/>
    <property type="match status" value="1"/>
</dbReference>
<keyword evidence="16" id="KW-0175">Coiled coil</keyword>
<keyword evidence="10" id="KW-0067">ATP-binding</keyword>
<dbReference type="Pfam" id="PF13188">
    <property type="entry name" value="PAS_8"/>
    <property type="match status" value="1"/>
</dbReference>
<dbReference type="InterPro" id="IPR003661">
    <property type="entry name" value="HisK_dim/P_dom"/>
</dbReference>
<evidence type="ECO:0000256" key="11">
    <source>
        <dbReference type="ARBA" id="ARBA00022989"/>
    </source>
</evidence>
<evidence type="ECO:0000256" key="9">
    <source>
        <dbReference type="ARBA" id="ARBA00022777"/>
    </source>
</evidence>
<comment type="caution">
    <text evidence="22">The sequence shown here is derived from an EMBL/GenBank/DDBJ whole genome shotgun (WGS) entry which is preliminary data.</text>
</comment>
<dbReference type="Pfam" id="PF00072">
    <property type="entry name" value="Response_reg"/>
    <property type="match status" value="1"/>
</dbReference>
<dbReference type="InterPro" id="IPR013655">
    <property type="entry name" value="PAS_fold_3"/>
</dbReference>
<keyword evidence="8" id="KW-0547">Nucleotide-binding</keyword>
<proteinExistence type="inferred from homology"/>
<comment type="catalytic activity">
    <reaction evidence="1">
        <text>ATP + protein L-histidine = ADP + protein N-phospho-L-histidine.</text>
        <dbReference type="EC" id="2.7.13.3"/>
    </reaction>
</comment>
<sequence length="951" mass="104815">MSQCKSRLRQVSGEAIGIDQWRFCSIALLYVALALGITLLLLPWLHPTTTPFFFVAVMISAWYGGWQAGLLATVLSTLAITYFFVEPFYSLQVLNLQTVVQLSTFSAAAGLISALNQSRRTALKQARENLQALRDARSGEQKSEERYQTLIESIDEAFCIIEMLFDQNNTPIDYRFLEINPAFEQQTGLQQAVGKTARQLVPDLDTFWFETYGRVALTGEPVRLENHSVPMNRWFDVYACRTDEPEARKVAIVFRDISDRKAAEDFLRRAADLSAFRVSLADSLRLLADPIAVQATASRLLGEYLGANRVAYFEVRGADYVVERDYVNGAIALVGQYSIDSFGQELLATYRTGRSVCLSDVTTDPNLSVEQQAAYAAVQIGAYIGIPLIRQGEFVAGLAVHAATPRVWTADEVTLAQEVAERIWITIQRTQAEAALLQSEELTRLAAAAANLGIWFWQVQTHELKWTDQCKALFGLPADAEVSYETALNLIHPDDRQRVNDAAMKALQERVEYNVEYRAIWADGSIHWIAAKGRGSYDEQGNPIRMMGTVQNISDRVQIERDRERILQEEQAAREAAESANRVKDEFLAVVSHELRAPLNPILGWSQLLQQGKLDAARTKSALMIIVRNAQLQAQLIDDLLDIARILRGKLSLNEAAVDLGAVISSALETLRLAAEAKALHIEVNLPTQVKTVMGDAGRLQQVVWNLLSNAVKFTPQGGRITVASTQAASYAQIQVSDTGKGIHPDFLPYVFEHFRQEDGATTRKFGGLGLGLAIARQIVEMHGGQISVESRGEGQGATFTVQLPLAPTSSQLPPSERSSISIDSDLNGIQIFVVDDEPDSREFIAFALEQAGAIVTHFASGIEALQAVEHSTPDLIVSDIGMPEMDGYMLMQQIRTLEASKHLPAIALTAYAGEFDRQQALKAGFQRHIAKPVEPTALVTAIAAAISVAK</sequence>
<evidence type="ECO:0000256" key="10">
    <source>
        <dbReference type="ARBA" id="ARBA00022840"/>
    </source>
</evidence>
<evidence type="ECO:0000256" key="17">
    <source>
        <dbReference type="SAM" id="Phobius"/>
    </source>
</evidence>
<dbReference type="FunFam" id="3.30.565.10:FF:000010">
    <property type="entry name" value="Sensor histidine kinase RcsC"/>
    <property type="match status" value="1"/>
</dbReference>
<evidence type="ECO:0000256" key="4">
    <source>
        <dbReference type="ARBA" id="ARBA00012438"/>
    </source>
</evidence>
<keyword evidence="6" id="KW-0808">Transferase</keyword>
<dbReference type="SMART" id="SM00065">
    <property type="entry name" value="GAF"/>
    <property type="match status" value="1"/>
</dbReference>
<dbReference type="SMART" id="SM00091">
    <property type="entry name" value="PAS"/>
    <property type="match status" value="2"/>
</dbReference>
<dbReference type="InterPro" id="IPR025201">
    <property type="entry name" value="KdpD_TM"/>
</dbReference>
<dbReference type="InterPro" id="IPR003018">
    <property type="entry name" value="GAF"/>
</dbReference>
<dbReference type="Gene3D" id="1.10.287.130">
    <property type="match status" value="1"/>
</dbReference>
<dbReference type="InterPro" id="IPR004358">
    <property type="entry name" value="Sig_transdc_His_kin-like_C"/>
</dbReference>
<reference evidence="22" key="1">
    <citation type="submission" date="2021-05" db="EMBL/GenBank/DDBJ databases">
        <authorList>
            <person name="Pietrasiak N."/>
            <person name="Ward R."/>
            <person name="Stajich J.E."/>
            <person name="Kurbessoian T."/>
        </authorList>
    </citation>
    <scope>NUCLEOTIDE SEQUENCE</scope>
    <source>
        <strain evidence="22">GSE-TBD4-15B</strain>
    </source>
</reference>
<dbReference type="SMART" id="SM00388">
    <property type="entry name" value="HisKA"/>
    <property type="match status" value="1"/>
</dbReference>
<dbReference type="Gene3D" id="3.30.565.10">
    <property type="entry name" value="Histidine kinase-like ATPase, C-terminal domain"/>
    <property type="match status" value="1"/>
</dbReference>
<organism evidence="22 23">
    <name type="scientific">Pegethrix bostrychoides GSE-TBD4-15B</name>
    <dbReference type="NCBI Taxonomy" id="2839662"/>
    <lineage>
        <taxon>Bacteria</taxon>
        <taxon>Bacillati</taxon>
        <taxon>Cyanobacteriota</taxon>
        <taxon>Cyanophyceae</taxon>
        <taxon>Oculatellales</taxon>
        <taxon>Oculatellaceae</taxon>
        <taxon>Pegethrix</taxon>
    </lineage>
</organism>
<evidence type="ECO:0000256" key="15">
    <source>
        <dbReference type="PROSITE-ProRule" id="PRU00169"/>
    </source>
</evidence>
<dbReference type="PROSITE" id="PS50109">
    <property type="entry name" value="HIS_KIN"/>
    <property type="match status" value="1"/>
</dbReference>
<dbReference type="Gene3D" id="1.20.120.620">
    <property type="entry name" value="Backbone structure of the membrane domain of e. Coli histidine kinase receptor kdpd"/>
    <property type="match status" value="1"/>
</dbReference>
<evidence type="ECO:0000313" key="22">
    <source>
        <dbReference type="EMBL" id="MBW4467025.1"/>
    </source>
</evidence>
<evidence type="ECO:0000259" key="19">
    <source>
        <dbReference type="PROSITE" id="PS50110"/>
    </source>
</evidence>
<reference evidence="22" key="2">
    <citation type="journal article" date="2022" name="Microbiol. Resour. Announc.">
        <title>Metagenome Sequencing to Explore Phylogenomics of Terrestrial Cyanobacteria.</title>
        <authorList>
            <person name="Ward R.D."/>
            <person name="Stajich J.E."/>
            <person name="Johansen J.R."/>
            <person name="Huntemann M."/>
            <person name="Clum A."/>
            <person name="Foster B."/>
            <person name="Foster B."/>
            <person name="Roux S."/>
            <person name="Palaniappan K."/>
            <person name="Varghese N."/>
            <person name="Mukherjee S."/>
            <person name="Reddy T.B.K."/>
            <person name="Daum C."/>
            <person name="Copeland A."/>
            <person name="Chen I.A."/>
            <person name="Ivanova N.N."/>
            <person name="Kyrpides N.C."/>
            <person name="Shapiro N."/>
            <person name="Eloe-Fadrosh E.A."/>
            <person name="Pietrasiak N."/>
        </authorList>
    </citation>
    <scope>NUCLEOTIDE SEQUENCE</scope>
    <source>
        <strain evidence="22">GSE-TBD4-15B</strain>
    </source>
</reference>
<feature type="domain" description="Histidine kinase" evidence="18">
    <location>
        <begin position="590"/>
        <end position="808"/>
    </location>
</feature>
<dbReference type="Pfam" id="PF13493">
    <property type="entry name" value="DUF4118"/>
    <property type="match status" value="1"/>
</dbReference>
<dbReference type="SUPFAM" id="SSF47384">
    <property type="entry name" value="Homodimeric domain of signal transducing histidine kinase"/>
    <property type="match status" value="1"/>
</dbReference>
<dbReference type="SUPFAM" id="SSF52172">
    <property type="entry name" value="CheY-like"/>
    <property type="match status" value="1"/>
</dbReference>
<dbReference type="InterPro" id="IPR005467">
    <property type="entry name" value="His_kinase_dom"/>
</dbReference>
<dbReference type="InterPro" id="IPR038318">
    <property type="entry name" value="KdpD_sf"/>
</dbReference>
<dbReference type="GO" id="GO:0005524">
    <property type="term" value="F:ATP binding"/>
    <property type="evidence" value="ECO:0007669"/>
    <property type="project" value="UniProtKB-KW"/>
</dbReference>